<dbReference type="InterPro" id="IPR032466">
    <property type="entry name" value="Metal_Hydrolase"/>
</dbReference>
<protein>
    <recommendedName>
        <fullName evidence="5">Deoxyribonuclease TATDN1</fullName>
    </recommendedName>
</protein>
<accession>A0A194RLD7</accession>
<dbReference type="AlphaFoldDB" id="A0A194RLD7"/>
<dbReference type="CDD" id="cd01310">
    <property type="entry name" value="TatD_DNAse"/>
    <property type="match status" value="1"/>
</dbReference>
<dbReference type="Proteomes" id="UP000053240">
    <property type="component" value="Unassembled WGS sequence"/>
</dbReference>
<organism evidence="9 10">
    <name type="scientific">Papilio machaon</name>
    <name type="common">Old World swallowtail butterfly</name>
    <dbReference type="NCBI Taxonomy" id="76193"/>
    <lineage>
        <taxon>Eukaryota</taxon>
        <taxon>Metazoa</taxon>
        <taxon>Ecdysozoa</taxon>
        <taxon>Arthropoda</taxon>
        <taxon>Hexapoda</taxon>
        <taxon>Insecta</taxon>
        <taxon>Pterygota</taxon>
        <taxon>Neoptera</taxon>
        <taxon>Endopterygota</taxon>
        <taxon>Lepidoptera</taxon>
        <taxon>Glossata</taxon>
        <taxon>Ditrysia</taxon>
        <taxon>Papilionoidea</taxon>
        <taxon>Papilionidae</taxon>
        <taxon>Papilioninae</taxon>
        <taxon>Papilio</taxon>
    </lineage>
</organism>
<feature type="binding site" evidence="7">
    <location>
        <position position="102"/>
    </location>
    <ligand>
        <name>a divalent metal cation</name>
        <dbReference type="ChEBI" id="CHEBI:60240"/>
        <label>2</label>
    </ligand>
</feature>
<dbReference type="STRING" id="76193.A0A194RLD7"/>
<evidence type="ECO:0000256" key="4">
    <source>
        <dbReference type="ARBA" id="ARBA00022801"/>
    </source>
</evidence>
<dbReference type="InParanoid" id="A0A194RLD7"/>
<feature type="binding site" evidence="7">
    <location>
        <position position="46"/>
    </location>
    <ligand>
        <name>a divalent metal cation</name>
        <dbReference type="ChEBI" id="CHEBI:60240"/>
        <label>1</label>
    </ligand>
</feature>
<dbReference type="GO" id="GO:0005829">
    <property type="term" value="C:cytosol"/>
    <property type="evidence" value="ECO:0007669"/>
    <property type="project" value="TreeGrafter"/>
</dbReference>
<keyword evidence="4" id="KW-0378">Hydrolase</keyword>
<evidence type="ECO:0000256" key="5">
    <source>
        <dbReference type="ARBA" id="ARBA00039767"/>
    </source>
</evidence>
<dbReference type="PIRSF" id="PIRSF005902">
    <property type="entry name" value="DNase_TatD"/>
    <property type="match status" value="1"/>
</dbReference>
<evidence type="ECO:0000256" key="7">
    <source>
        <dbReference type="PIRSR" id="PIRSR005902-1"/>
    </source>
</evidence>
<feature type="binding site" evidence="7">
    <location>
        <position position="180"/>
    </location>
    <ligand>
        <name>a divalent metal cation</name>
        <dbReference type="ChEBI" id="CHEBI:60240"/>
        <label>1</label>
    </ligand>
</feature>
<keyword evidence="10" id="KW-1185">Reference proteome</keyword>
<sequence>MAVKFSNDNQPHEGVHPHDAKSMSEEELWAELRQVAAAPECVALGECGLNYTKDFSEPHVQRAVFKRQSFHTKRMSLHIGQRECFDVQVELACELQKPLLVHEKAAQEDVLRILEEGGARLPPVVVHSFTGSAEQGLRYLERGCYLALTGYVCKDKAADGVRRLLADRLLPLDRLLVETDSPFMYPNVRASKLPPHVKACLTERSMNFVNRYCTFQRNEPCALPAVVELAAGFLGRSAQDVALATAFNALKLFGLSH</sequence>
<evidence type="ECO:0000313" key="9">
    <source>
        <dbReference type="EMBL" id="KPJ16796.1"/>
    </source>
</evidence>
<dbReference type="Pfam" id="PF01026">
    <property type="entry name" value="TatD_DNase"/>
    <property type="match status" value="2"/>
</dbReference>
<dbReference type="PANTHER" id="PTHR10060">
    <property type="entry name" value="TATD FAMILY DEOXYRIBONUCLEASE"/>
    <property type="match status" value="1"/>
</dbReference>
<evidence type="ECO:0000256" key="6">
    <source>
        <dbReference type="ARBA" id="ARBA00045223"/>
    </source>
</evidence>
<evidence type="ECO:0000256" key="8">
    <source>
        <dbReference type="SAM" id="MobiDB-lite"/>
    </source>
</evidence>
<evidence type="ECO:0000256" key="1">
    <source>
        <dbReference type="ARBA" id="ARBA00009275"/>
    </source>
</evidence>
<dbReference type="Gene3D" id="3.20.20.140">
    <property type="entry name" value="Metal-dependent hydrolases"/>
    <property type="match status" value="1"/>
</dbReference>
<evidence type="ECO:0000256" key="3">
    <source>
        <dbReference type="ARBA" id="ARBA00022723"/>
    </source>
</evidence>
<feature type="region of interest" description="Disordered" evidence="8">
    <location>
        <begin position="1"/>
        <end position="21"/>
    </location>
</feature>
<dbReference type="GO" id="GO:0008310">
    <property type="term" value="F:single-stranded DNA 3'-5' DNA exonuclease activity"/>
    <property type="evidence" value="ECO:0007669"/>
    <property type="project" value="TreeGrafter"/>
</dbReference>
<dbReference type="EMBL" id="KQ460205">
    <property type="protein sequence ID" value="KPJ16796.1"/>
    <property type="molecule type" value="Genomic_DNA"/>
</dbReference>
<evidence type="ECO:0000256" key="2">
    <source>
        <dbReference type="ARBA" id="ARBA00022722"/>
    </source>
</evidence>
<comment type="similarity">
    <text evidence="1">Belongs to the metallo-dependent hydrolases superfamily. TatD-type hydrolase family.</text>
</comment>
<comment type="function">
    <text evidence="6">Deoxyribonuclease which catalyzes (in vitro) the decatenation of kinetoplast DNA, which are circular DNA catenated to each other, producing linear DNA molecules. Plays an important role in chromosomal segregation and cell cycle progression during eye development probably via its DNA decatenation activity.</text>
</comment>
<keyword evidence="2" id="KW-0540">Nuclease</keyword>
<name>A0A194RLD7_PAPMA</name>
<evidence type="ECO:0000313" key="10">
    <source>
        <dbReference type="Proteomes" id="UP000053240"/>
    </source>
</evidence>
<proteinExistence type="inferred from homology"/>
<reference evidence="9 10" key="1">
    <citation type="journal article" date="2015" name="Nat. Commun.">
        <title>Outbred genome sequencing and CRISPR/Cas9 gene editing in butterflies.</title>
        <authorList>
            <person name="Li X."/>
            <person name="Fan D."/>
            <person name="Zhang W."/>
            <person name="Liu G."/>
            <person name="Zhang L."/>
            <person name="Zhao L."/>
            <person name="Fang X."/>
            <person name="Chen L."/>
            <person name="Dong Y."/>
            <person name="Chen Y."/>
            <person name="Ding Y."/>
            <person name="Zhao R."/>
            <person name="Feng M."/>
            <person name="Zhu Y."/>
            <person name="Feng Y."/>
            <person name="Jiang X."/>
            <person name="Zhu D."/>
            <person name="Xiang H."/>
            <person name="Feng X."/>
            <person name="Li S."/>
            <person name="Wang J."/>
            <person name="Zhang G."/>
            <person name="Kronforst M.R."/>
            <person name="Wang W."/>
        </authorList>
    </citation>
    <scope>NUCLEOTIDE SEQUENCE [LARGE SCALE GENOMIC DNA]</scope>
    <source>
        <strain evidence="9">Ya'a_city_454_Pm</strain>
        <tissue evidence="9">Whole body</tissue>
    </source>
</reference>
<dbReference type="InterPro" id="IPR001130">
    <property type="entry name" value="TatD-like"/>
</dbReference>
<gene>
    <name evidence="9" type="ORF">RR48_13652</name>
</gene>
<dbReference type="SUPFAM" id="SSF51556">
    <property type="entry name" value="Metallo-dependent hydrolases"/>
    <property type="match status" value="1"/>
</dbReference>
<feature type="compositionally biased region" description="Basic and acidic residues" evidence="8">
    <location>
        <begin position="10"/>
        <end position="21"/>
    </location>
</feature>
<dbReference type="PANTHER" id="PTHR10060:SF15">
    <property type="entry name" value="DEOXYRIBONUCLEASE TATDN1"/>
    <property type="match status" value="1"/>
</dbReference>
<dbReference type="InterPro" id="IPR050891">
    <property type="entry name" value="TatD-type_Hydrolase"/>
</dbReference>
<dbReference type="GO" id="GO:0046872">
    <property type="term" value="F:metal ion binding"/>
    <property type="evidence" value="ECO:0007669"/>
    <property type="project" value="UniProtKB-KW"/>
</dbReference>
<feature type="binding site" evidence="7">
    <location>
        <position position="127"/>
    </location>
    <ligand>
        <name>a divalent metal cation</name>
        <dbReference type="ChEBI" id="CHEBI:60240"/>
        <label>2</label>
    </ligand>
</feature>
<keyword evidence="3 7" id="KW-0479">Metal-binding</keyword>
<dbReference type="FunCoup" id="A0A194RLD7">
    <property type="interactions" value="280"/>
</dbReference>